<dbReference type="InterPro" id="IPR023214">
    <property type="entry name" value="HAD_sf"/>
</dbReference>
<dbReference type="Proteomes" id="UP000824101">
    <property type="component" value="Unassembled WGS sequence"/>
</dbReference>
<dbReference type="SFLD" id="SFLDG01129">
    <property type="entry name" value="C1.5:_HAD__Beta-PGM__Phosphata"/>
    <property type="match status" value="1"/>
</dbReference>
<dbReference type="SUPFAM" id="SSF56784">
    <property type="entry name" value="HAD-like"/>
    <property type="match status" value="1"/>
</dbReference>
<comment type="caution">
    <text evidence="1">The sequence shown here is derived from an EMBL/GenBank/DDBJ whole genome shotgun (WGS) entry which is preliminary data.</text>
</comment>
<dbReference type="PRINTS" id="PR00413">
    <property type="entry name" value="HADHALOGNASE"/>
</dbReference>
<dbReference type="EMBL" id="DXBC01000021">
    <property type="protein sequence ID" value="HIZ78387.1"/>
    <property type="molecule type" value="Genomic_DNA"/>
</dbReference>
<proteinExistence type="predicted"/>
<dbReference type="InterPro" id="IPR006439">
    <property type="entry name" value="HAD-SF_hydro_IA"/>
</dbReference>
<protein>
    <submittedName>
        <fullName evidence="1">HAD family phosphatase</fullName>
    </submittedName>
</protein>
<dbReference type="InterPro" id="IPR023198">
    <property type="entry name" value="PGP-like_dom2"/>
</dbReference>
<dbReference type="CDD" id="cd07505">
    <property type="entry name" value="HAD_BPGM-like"/>
    <property type="match status" value="1"/>
</dbReference>
<dbReference type="GO" id="GO:0016791">
    <property type="term" value="F:phosphatase activity"/>
    <property type="evidence" value="ECO:0007669"/>
    <property type="project" value="TreeGrafter"/>
</dbReference>
<dbReference type="Gene3D" id="1.10.150.240">
    <property type="entry name" value="Putative phosphatase, domain 2"/>
    <property type="match status" value="1"/>
</dbReference>
<evidence type="ECO:0000313" key="1">
    <source>
        <dbReference type="EMBL" id="HIZ78387.1"/>
    </source>
</evidence>
<dbReference type="SFLD" id="SFLDG01135">
    <property type="entry name" value="C1.5.6:_HAD__Beta-PGM__Phospha"/>
    <property type="match status" value="1"/>
</dbReference>
<gene>
    <name evidence="1" type="ORF">IAA17_01150</name>
</gene>
<name>A0A9D2GGI7_9FIRM</name>
<accession>A0A9D2GGI7</accession>
<dbReference type="AlphaFoldDB" id="A0A9D2GGI7"/>
<dbReference type="NCBIfam" id="TIGR01509">
    <property type="entry name" value="HAD-SF-IA-v3"/>
    <property type="match status" value="1"/>
</dbReference>
<dbReference type="NCBIfam" id="TIGR01549">
    <property type="entry name" value="HAD-SF-IA-v1"/>
    <property type="match status" value="1"/>
</dbReference>
<sequence length="229" mass="25512">MEKLRDKKAFLFDLDGTLVDSMWMWKAIDIEYLGRFGMECPEDLQKTVEGMSFTETAVYFKERFGLDRSVEAIKADWENMSLEKYKKEVPLKEGARQFLDWARSRGVRMGIATSNGRAMVDAVLDSLSISGYFDQVTTACEVAAGKPAPDIYLKVASDLGVGPKDCAVFEDVPAGIQAGKAAGMFVVAVDDPASAHMEGEKRRLADCHIHSFSDLVRQEQELERRGVHS</sequence>
<dbReference type="Pfam" id="PF00702">
    <property type="entry name" value="Hydrolase"/>
    <property type="match status" value="1"/>
</dbReference>
<dbReference type="InterPro" id="IPR036412">
    <property type="entry name" value="HAD-like_sf"/>
</dbReference>
<dbReference type="PANTHER" id="PTHR18901">
    <property type="entry name" value="2-DEOXYGLUCOSE-6-PHOSPHATE PHOSPHATASE 2"/>
    <property type="match status" value="1"/>
</dbReference>
<dbReference type="SFLD" id="SFLDS00003">
    <property type="entry name" value="Haloacid_Dehalogenase"/>
    <property type="match status" value="1"/>
</dbReference>
<dbReference type="Gene3D" id="3.40.50.1000">
    <property type="entry name" value="HAD superfamily/HAD-like"/>
    <property type="match status" value="1"/>
</dbReference>
<dbReference type="PANTHER" id="PTHR18901:SF38">
    <property type="entry name" value="PSEUDOURIDINE-5'-PHOSPHATASE"/>
    <property type="match status" value="1"/>
</dbReference>
<evidence type="ECO:0000313" key="2">
    <source>
        <dbReference type="Proteomes" id="UP000824101"/>
    </source>
</evidence>
<reference evidence="1" key="2">
    <citation type="submission" date="2021-04" db="EMBL/GenBank/DDBJ databases">
        <authorList>
            <person name="Gilroy R."/>
        </authorList>
    </citation>
    <scope>NUCLEOTIDE SEQUENCE</scope>
    <source>
        <strain evidence="1">ChiBcec1-1093</strain>
    </source>
</reference>
<organism evidence="1 2">
    <name type="scientific">Candidatus Lachnoclostridium stercorigallinarum</name>
    <dbReference type="NCBI Taxonomy" id="2838634"/>
    <lineage>
        <taxon>Bacteria</taxon>
        <taxon>Bacillati</taxon>
        <taxon>Bacillota</taxon>
        <taxon>Clostridia</taxon>
        <taxon>Lachnospirales</taxon>
        <taxon>Lachnospiraceae</taxon>
    </lineage>
</organism>
<reference evidence="1" key="1">
    <citation type="journal article" date="2021" name="PeerJ">
        <title>Extensive microbial diversity within the chicken gut microbiome revealed by metagenomics and culture.</title>
        <authorList>
            <person name="Gilroy R."/>
            <person name="Ravi A."/>
            <person name="Getino M."/>
            <person name="Pursley I."/>
            <person name="Horton D.L."/>
            <person name="Alikhan N.F."/>
            <person name="Baker D."/>
            <person name="Gharbi K."/>
            <person name="Hall N."/>
            <person name="Watson M."/>
            <person name="Adriaenssens E.M."/>
            <person name="Foster-Nyarko E."/>
            <person name="Jarju S."/>
            <person name="Secka A."/>
            <person name="Antonio M."/>
            <person name="Oren A."/>
            <person name="Chaudhuri R.R."/>
            <person name="La Ragione R."/>
            <person name="Hildebrand F."/>
            <person name="Pallen M.J."/>
        </authorList>
    </citation>
    <scope>NUCLEOTIDE SEQUENCE</scope>
    <source>
        <strain evidence="1">ChiBcec1-1093</strain>
    </source>
</reference>